<feature type="transmembrane region" description="Helical" evidence="2">
    <location>
        <begin position="72"/>
        <end position="99"/>
    </location>
</feature>
<dbReference type="RefSeq" id="XP_003881698.1">
    <property type="nucleotide sequence ID" value="XM_003881649.1"/>
</dbReference>
<name>F0VDF0_NEOCL</name>
<keyword evidence="2" id="KW-0472">Membrane</keyword>
<evidence type="ECO:0000256" key="2">
    <source>
        <dbReference type="SAM" id="Phobius"/>
    </source>
</evidence>
<protein>
    <recommendedName>
        <fullName evidence="6">Transmembrane protein</fullName>
    </recommendedName>
</protein>
<keyword evidence="2" id="KW-0812">Transmembrane</keyword>
<reference evidence="3" key="2">
    <citation type="submission" date="2011-03" db="EMBL/GenBank/DDBJ databases">
        <title>Comparative genomics and transcriptomics of Neospora caninum and Toxoplasma gondii.</title>
        <authorList>
            <person name="Reid A.J."/>
            <person name="Sohal A."/>
            <person name="Harris D."/>
            <person name="Quail M."/>
            <person name="Sanders M."/>
            <person name="Berriman M."/>
            <person name="Wastling J.M."/>
            <person name="Pain A."/>
        </authorList>
    </citation>
    <scope>NUCLEOTIDE SEQUENCE</scope>
    <source>
        <strain evidence="3">Liverpool</strain>
    </source>
</reference>
<reference evidence="5" key="3">
    <citation type="journal article" date="2012" name="PLoS Pathog.">
        <title>Comparative genomics of the apicomplexan parasites Toxoplasma gondii and Neospora caninum: Coccidia differing in host range and transmission strategy.</title>
        <authorList>
            <person name="Reid A.J."/>
            <person name="Vermont S.J."/>
            <person name="Cotton J.A."/>
            <person name="Harris D."/>
            <person name="Hill-Cawthorne G.A."/>
            <person name="Konen-Waisman S."/>
            <person name="Latham S.M."/>
            <person name="Mourier T."/>
            <person name="Norton R."/>
            <person name="Quail M.A."/>
            <person name="Sanders M."/>
            <person name="Shanmugam D."/>
            <person name="Sohal A."/>
            <person name="Wasmuth J.D."/>
            <person name="Brunk B."/>
            <person name="Grigg M.E."/>
            <person name="Howard J.C."/>
            <person name="Parkinson J."/>
            <person name="Roos D.S."/>
            <person name="Trees A.J."/>
            <person name="Berriman M."/>
            <person name="Pain A."/>
            <person name="Wastling J.M."/>
        </authorList>
    </citation>
    <scope>NUCLEOTIDE SEQUENCE [LARGE SCALE GENOMIC DNA]</scope>
    <source>
        <strain evidence="5">Liverpool</strain>
    </source>
</reference>
<accession>F0VDF0</accession>
<dbReference type="EMBL" id="LN714479">
    <property type="protein sequence ID" value="CEL65619.1"/>
    <property type="molecule type" value="Genomic_DNA"/>
</dbReference>
<feature type="region of interest" description="Disordered" evidence="1">
    <location>
        <begin position="1"/>
        <end position="33"/>
    </location>
</feature>
<dbReference type="Proteomes" id="UP000007494">
    <property type="component" value="Chromosome V"/>
</dbReference>
<organism evidence="3 5">
    <name type="scientific">Neospora caninum (strain Liverpool)</name>
    <dbReference type="NCBI Taxonomy" id="572307"/>
    <lineage>
        <taxon>Eukaryota</taxon>
        <taxon>Sar</taxon>
        <taxon>Alveolata</taxon>
        <taxon>Apicomplexa</taxon>
        <taxon>Conoidasida</taxon>
        <taxon>Coccidia</taxon>
        <taxon>Eucoccidiorida</taxon>
        <taxon>Eimeriorina</taxon>
        <taxon>Sarcocystidae</taxon>
        <taxon>Neospora</taxon>
    </lineage>
</organism>
<evidence type="ECO:0008006" key="6">
    <source>
        <dbReference type="Google" id="ProtNLM"/>
    </source>
</evidence>
<evidence type="ECO:0000313" key="3">
    <source>
        <dbReference type="EMBL" id="CBZ51665.1"/>
    </source>
</evidence>
<evidence type="ECO:0000313" key="5">
    <source>
        <dbReference type="Proteomes" id="UP000007494"/>
    </source>
</evidence>
<dbReference type="OrthoDB" id="329949at2759"/>
<dbReference type="OMA" id="KVIFCIC"/>
<reference evidence="4" key="4">
    <citation type="journal article" date="2015" name="PLoS ONE">
        <title>Comprehensive Evaluation of Toxoplasma gondii VEG and Neospora caninum LIV Genomes with Tachyzoite Stage Transcriptome and Proteome Defines Novel Transcript Features.</title>
        <authorList>
            <person name="Ramaprasad A."/>
            <person name="Mourier T."/>
            <person name="Naeem R."/>
            <person name="Malas T.B."/>
            <person name="Moussa E."/>
            <person name="Panigrahi A."/>
            <person name="Vermont S.J."/>
            <person name="Otto T.D."/>
            <person name="Wastling J."/>
            <person name="Pain A."/>
        </authorList>
    </citation>
    <scope>NUCLEOTIDE SEQUENCE</scope>
    <source>
        <strain evidence="4">Liverpool</strain>
    </source>
</reference>
<sequence length="196" mass="20547">MAETSVPSSGLTAEQTPISVPANPSTDDTGVSHEARDGAAAFGNPAHTMDSAALNEPGDTSIPSCRWTLRGVLLKVIFCVCLATLFGVIFSGIIFIFDLPQKGSGDGRRAHSHFSLPTAAPQRPDSLAFLQPVYSGDEALPTVTIFLTPNSLDAVESKTEKPADTLGKPSDSDWLVPQAVDAQSFSAPAVPRTPEV</sequence>
<dbReference type="AlphaFoldDB" id="F0VDF0"/>
<dbReference type="EMBL" id="FR823386">
    <property type="protein sequence ID" value="CBZ51665.1"/>
    <property type="molecule type" value="Genomic_DNA"/>
</dbReference>
<keyword evidence="2" id="KW-1133">Transmembrane helix</keyword>
<dbReference type="eggNOG" id="ENOG502R0E5">
    <property type="taxonomic scope" value="Eukaryota"/>
</dbReference>
<dbReference type="InParanoid" id="F0VDF0"/>
<dbReference type="GeneID" id="13444132"/>
<keyword evidence="5" id="KW-1185">Reference proteome</keyword>
<dbReference type="VEuPathDB" id="ToxoDB:NCLIV_014590"/>
<evidence type="ECO:0000313" key="4">
    <source>
        <dbReference type="EMBL" id="CEL65619.1"/>
    </source>
</evidence>
<gene>
    <name evidence="4" type="ORF">BN1204_014590</name>
    <name evidence="3" type="ORF">NCLIV_014590</name>
</gene>
<reference evidence="3" key="1">
    <citation type="submission" date="2011-02" db="EMBL/GenBank/DDBJ databases">
        <authorList>
            <person name="Aslett M."/>
        </authorList>
    </citation>
    <scope>NUCLEOTIDE SEQUENCE</scope>
    <source>
        <strain evidence="3">Liverpool</strain>
    </source>
</reference>
<feature type="compositionally biased region" description="Polar residues" evidence="1">
    <location>
        <begin position="1"/>
        <end position="29"/>
    </location>
</feature>
<evidence type="ECO:0000256" key="1">
    <source>
        <dbReference type="SAM" id="MobiDB-lite"/>
    </source>
</evidence>
<proteinExistence type="predicted"/>